<reference evidence="1" key="1">
    <citation type="journal article" date="2023" name="Mol. Biol. Evol.">
        <title>Third-Generation Sequencing Reveals the Adaptive Role of the Epigenome in Three Deep-Sea Polychaetes.</title>
        <authorList>
            <person name="Perez M."/>
            <person name="Aroh O."/>
            <person name="Sun Y."/>
            <person name="Lan Y."/>
            <person name="Juniper S.K."/>
            <person name="Young C.R."/>
            <person name="Angers B."/>
            <person name="Qian P.Y."/>
        </authorList>
    </citation>
    <scope>NUCLEOTIDE SEQUENCE</scope>
    <source>
        <strain evidence="1">P08H-3</strain>
    </source>
</reference>
<keyword evidence="2" id="KW-1185">Reference proteome</keyword>
<name>A0AAD9J0R3_9ANNE</name>
<proteinExistence type="predicted"/>
<dbReference type="AlphaFoldDB" id="A0AAD9J0R3"/>
<dbReference type="Proteomes" id="UP001208570">
    <property type="component" value="Unassembled WGS sequence"/>
</dbReference>
<organism evidence="1 2">
    <name type="scientific">Paralvinella palmiformis</name>
    <dbReference type="NCBI Taxonomy" id="53620"/>
    <lineage>
        <taxon>Eukaryota</taxon>
        <taxon>Metazoa</taxon>
        <taxon>Spiralia</taxon>
        <taxon>Lophotrochozoa</taxon>
        <taxon>Annelida</taxon>
        <taxon>Polychaeta</taxon>
        <taxon>Sedentaria</taxon>
        <taxon>Canalipalpata</taxon>
        <taxon>Terebellida</taxon>
        <taxon>Terebelliformia</taxon>
        <taxon>Alvinellidae</taxon>
        <taxon>Paralvinella</taxon>
    </lineage>
</organism>
<protein>
    <submittedName>
        <fullName evidence="1">Uncharacterized protein</fullName>
    </submittedName>
</protein>
<gene>
    <name evidence="1" type="ORF">LSH36_780g00009</name>
</gene>
<evidence type="ECO:0000313" key="1">
    <source>
        <dbReference type="EMBL" id="KAK2144168.1"/>
    </source>
</evidence>
<sequence length="121" mass="13715">MQLEIIWRLGQGGVVLEDCTERHPCPEKRLPNRVKERLGDLYQTNKDTTDEECSDDGLERSFRIEKKNLDGNLAKVKANELRIEGKVVLDLLGIEIEAYYASEIATDAIMVTNIRHGSSVQ</sequence>
<comment type="caution">
    <text evidence="1">The sequence shown here is derived from an EMBL/GenBank/DDBJ whole genome shotgun (WGS) entry which is preliminary data.</text>
</comment>
<accession>A0AAD9J0R3</accession>
<evidence type="ECO:0000313" key="2">
    <source>
        <dbReference type="Proteomes" id="UP001208570"/>
    </source>
</evidence>
<dbReference type="EMBL" id="JAODUP010000780">
    <property type="protein sequence ID" value="KAK2144168.1"/>
    <property type="molecule type" value="Genomic_DNA"/>
</dbReference>